<dbReference type="Pfam" id="PF12724">
    <property type="entry name" value="Flavodoxin_5"/>
    <property type="match status" value="1"/>
</dbReference>
<dbReference type="PANTHER" id="PTHR38030">
    <property type="entry name" value="PROTOPORPHYRINOGEN IX DEHYDROGENASE [MENAQUINONE]"/>
    <property type="match status" value="1"/>
</dbReference>
<dbReference type="InterPro" id="IPR029039">
    <property type="entry name" value="Flavoprotein-like_sf"/>
</dbReference>
<dbReference type="SUPFAM" id="SSF52218">
    <property type="entry name" value="Flavoproteins"/>
    <property type="match status" value="1"/>
</dbReference>
<dbReference type="InterPro" id="IPR026816">
    <property type="entry name" value="Flavodoxin_dom"/>
</dbReference>
<comment type="caution">
    <text evidence="2">The sequence shown here is derived from an EMBL/GenBank/DDBJ whole genome shotgun (WGS) entry which is preliminary data.</text>
</comment>
<protein>
    <submittedName>
        <fullName evidence="2">Flavodoxin domain-containing protein</fullName>
    </submittedName>
</protein>
<dbReference type="InterPro" id="IPR052200">
    <property type="entry name" value="Protoporphyrinogen_IX_DH"/>
</dbReference>
<dbReference type="PANTHER" id="PTHR38030:SF2">
    <property type="entry name" value="PROTOPORPHYRINOGEN IX DEHYDROGENASE [QUINONE]"/>
    <property type="match status" value="1"/>
</dbReference>
<gene>
    <name evidence="2" type="ORF">H9637_05545</name>
</gene>
<dbReference type="EMBL" id="JACSQB010000039">
    <property type="protein sequence ID" value="MBD8046510.1"/>
    <property type="molecule type" value="Genomic_DNA"/>
</dbReference>
<feature type="domain" description="Flavodoxin" evidence="1">
    <location>
        <begin position="4"/>
        <end position="139"/>
    </location>
</feature>
<organism evidence="2 3">
    <name type="scientific">Clostridium faecium</name>
    <dbReference type="NCBI Taxonomy" id="2762223"/>
    <lineage>
        <taxon>Bacteria</taxon>
        <taxon>Bacillati</taxon>
        <taxon>Bacillota</taxon>
        <taxon>Clostridia</taxon>
        <taxon>Eubacteriales</taxon>
        <taxon>Clostridiaceae</taxon>
        <taxon>Clostridium</taxon>
    </lineage>
</organism>
<evidence type="ECO:0000259" key="1">
    <source>
        <dbReference type="Pfam" id="PF12724"/>
    </source>
</evidence>
<accession>A0ABR8YQJ0</accession>
<dbReference type="RefSeq" id="WP_191739483.1">
    <property type="nucleotide sequence ID" value="NZ_JACSQB010000039.1"/>
</dbReference>
<reference evidence="2 3" key="1">
    <citation type="submission" date="2020-08" db="EMBL/GenBank/DDBJ databases">
        <title>A Genomic Blueprint of the Chicken Gut Microbiome.</title>
        <authorList>
            <person name="Gilroy R."/>
            <person name="Ravi A."/>
            <person name="Getino M."/>
            <person name="Pursley I."/>
            <person name="Horton D.L."/>
            <person name="Alikhan N.-F."/>
            <person name="Baker D."/>
            <person name="Gharbi K."/>
            <person name="Hall N."/>
            <person name="Watson M."/>
            <person name="Adriaenssens E.M."/>
            <person name="Foster-Nyarko E."/>
            <person name="Jarju S."/>
            <person name="Secka A."/>
            <person name="Antonio M."/>
            <person name="Oren A."/>
            <person name="Chaudhuri R."/>
            <person name="La Ragione R.M."/>
            <person name="Hildebrand F."/>
            <person name="Pallen M.J."/>
        </authorList>
    </citation>
    <scope>NUCLEOTIDE SEQUENCE [LARGE SCALE GENOMIC DNA]</scope>
    <source>
        <strain evidence="2 3">N37</strain>
    </source>
</reference>
<keyword evidence="3" id="KW-1185">Reference proteome</keyword>
<sequence length="158" mass="18109">MKTLVVYESKHGCTEKCAMILNNKLQGEVIVINIRNQEIPNIEFFNNVIIGGSIYMGKIQNKIRKFCFENVNILKNKKIGLFICCMNKENEEMQLKSSFPKELLLHASAIGYFGGEFILENMNVIEKFIVKKLGKTDKDISNISKENIDKFAKLINNI</sequence>
<name>A0ABR8YQJ0_9CLOT</name>
<evidence type="ECO:0000313" key="2">
    <source>
        <dbReference type="EMBL" id="MBD8046510.1"/>
    </source>
</evidence>
<evidence type="ECO:0000313" key="3">
    <source>
        <dbReference type="Proteomes" id="UP000627166"/>
    </source>
</evidence>
<dbReference type="Gene3D" id="3.40.50.360">
    <property type="match status" value="1"/>
</dbReference>
<proteinExistence type="predicted"/>
<dbReference type="Proteomes" id="UP000627166">
    <property type="component" value="Unassembled WGS sequence"/>
</dbReference>